<evidence type="ECO:0000259" key="3">
    <source>
        <dbReference type="Pfam" id="PF25917"/>
    </source>
</evidence>
<dbReference type="Pfam" id="PF25954">
    <property type="entry name" value="Beta-barrel_RND_2"/>
    <property type="match status" value="1"/>
</dbReference>
<dbReference type="Gene3D" id="1.10.287.470">
    <property type="entry name" value="Helix hairpin bin"/>
    <property type="match status" value="1"/>
</dbReference>
<dbReference type="NCBIfam" id="TIGR01730">
    <property type="entry name" value="RND_mfp"/>
    <property type="match status" value="1"/>
</dbReference>
<proteinExistence type="inferred from homology"/>
<dbReference type="Pfam" id="PF25917">
    <property type="entry name" value="BSH_RND"/>
    <property type="match status" value="1"/>
</dbReference>
<gene>
    <name evidence="6" type="ORF">AWW68_08350</name>
</gene>
<evidence type="ECO:0000259" key="4">
    <source>
        <dbReference type="Pfam" id="PF25954"/>
    </source>
</evidence>
<dbReference type="PANTHER" id="PTHR30469">
    <property type="entry name" value="MULTIDRUG RESISTANCE PROTEIN MDTA"/>
    <property type="match status" value="1"/>
</dbReference>
<feature type="coiled-coil region" evidence="2">
    <location>
        <begin position="17"/>
        <end position="44"/>
    </location>
</feature>
<dbReference type="GO" id="GO:1990281">
    <property type="term" value="C:efflux pump complex"/>
    <property type="evidence" value="ECO:0007669"/>
    <property type="project" value="TreeGrafter"/>
</dbReference>
<keyword evidence="2" id="KW-0175">Coiled coil</keyword>
<accession>A0A150XAS8</accession>
<comment type="similarity">
    <text evidence="1">Belongs to the membrane fusion protein (MFP) (TC 8.A.1) family.</text>
</comment>
<evidence type="ECO:0000313" key="6">
    <source>
        <dbReference type="EMBL" id="KYG75831.1"/>
    </source>
</evidence>
<feature type="domain" description="YknX-like C-terminal permuted SH3-like" evidence="5">
    <location>
        <begin position="299"/>
        <end position="367"/>
    </location>
</feature>
<name>A0A150XAS8_9BACT</name>
<dbReference type="SUPFAM" id="SSF111369">
    <property type="entry name" value="HlyD-like secretion proteins"/>
    <property type="match status" value="1"/>
</dbReference>
<evidence type="ECO:0000256" key="1">
    <source>
        <dbReference type="ARBA" id="ARBA00009477"/>
    </source>
</evidence>
<protein>
    <submittedName>
        <fullName evidence="6">Uncharacterized protein</fullName>
    </submittedName>
</protein>
<dbReference type="InterPro" id="IPR058637">
    <property type="entry name" value="YknX-like_C"/>
</dbReference>
<evidence type="ECO:0000259" key="5">
    <source>
        <dbReference type="Pfam" id="PF25989"/>
    </source>
</evidence>
<reference evidence="6 7" key="1">
    <citation type="submission" date="2016-01" db="EMBL/GenBank/DDBJ databases">
        <title>Genome sequencing of Roseivirga spongicola UST030701-084.</title>
        <authorList>
            <person name="Selvaratnam C."/>
            <person name="Thevarajoo S."/>
            <person name="Goh K.M."/>
            <person name="Ee R."/>
            <person name="Chan K.-G."/>
            <person name="Chong C.S."/>
        </authorList>
    </citation>
    <scope>NUCLEOTIDE SEQUENCE [LARGE SCALE GENOMIC DNA]</scope>
    <source>
        <strain evidence="6 7">UST030701-084</strain>
    </source>
</reference>
<feature type="coiled-coil region" evidence="2">
    <location>
        <begin position="120"/>
        <end position="185"/>
    </location>
</feature>
<evidence type="ECO:0000256" key="2">
    <source>
        <dbReference type="SAM" id="Coils"/>
    </source>
</evidence>
<comment type="caution">
    <text evidence="6">The sequence shown here is derived from an EMBL/GenBank/DDBJ whole genome shotgun (WGS) entry which is preliminary data.</text>
</comment>
<dbReference type="STRING" id="333140.AWW68_08350"/>
<dbReference type="Gene3D" id="2.40.50.100">
    <property type="match status" value="1"/>
</dbReference>
<feature type="domain" description="CusB-like beta-barrel" evidence="4">
    <location>
        <begin position="220"/>
        <end position="291"/>
    </location>
</feature>
<keyword evidence="7" id="KW-1185">Reference proteome</keyword>
<dbReference type="Pfam" id="PF25989">
    <property type="entry name" value="YknX_C"/>
    <property type="match status" value="1"/>
</dbReference>
<dbReference type="Gene3D" id="2.40.420.20">
    <property type="match status" value="1"/>
</dbReference>
<dbReference type="Gene3D" id="2.40.30.170">
    <property type="match status" value="1"/>
</dbReference>
<sequence length="369" mass="40351">MLATLVVVSCGKDTDSLEGKKARLEAARTEMRALETEVKELEKAIAAEDPSFGKAEEASELVTTVPATKTDFEHKIEVRGNVQSRTNVYISAETMGQLTALNIVEGQYVNKGQVLATIDSESIEKNIAEVENQLEFATTVFEKRERLWKQNIGTEIDYLQAKNNKESLEKSLETLNTQLDKTKIKAPFSGTVEEVPVSAGQIVQPGTPVAFLVSNQNMYINAEISEAYIGKFERGDEVTVSFPSLGKTYQSTIASIGSVINQASRTFTVEVKLPNDKDLLKTNLVAVLKMTDYEAEDAVVIPSRIIQEDLDGNFVYLVEGGKKAKKVHVKLGYSYDNKTEVLSGLSGGEAVVDKGNRIIADGTVVSVQN</sequence>
<dbReference type="EMBL" id="LRPC01000012">
    <property type="protein sequence ID" value="KYG75831.1"/>
    <property type="molecule type" value="Genomic_DNA"/>
</dbReference>
<feature type="domain" description="Multidrug resistance protein MdtA-like barrel-sandwich hybrid" evidence="3">
    <location>
        <begin position="88"/>
        <end position="213"/>
    </location>
</feature>
<dbReference type="InterPro" id="IPR058792">
    <property type="entry name" value="Beta-barrel_RND_2"/>
</dbReference>
<dbReference type="Proteomes" id="UP000075606">
    <property type="component" value="Unassembled WGS sequence"/>
</dbReference>
<dbReference type="PANTHER" id="PTHR30469:SF15">
    <property type="entry name" value="HLYD FAMILY OF SECRETION PROTEINS"/>
    <property type="match status" value="1"/>
</dbReference>
<evidence type="ECO:0000313" key="7">
    <source>
        <dbReference type="Proteomes" id="UP000075606"/>
    </source>
</evidence>
<dbReference type="InterPro" id="IPR006143">
    <property type="entry name" value="RND_pump_MFP"/>
</dbReference>
<organism evidence="6 7">
    <name type="scientific">Roseivirga spongicola</name>
    <dbReference type="NCBI Taxonomy" id="333140"/>
    <lineage>
        <taxon>Bacteria</taxon>
        <taxon>Pseudomonadati</taxon>
        <taxon>Bacteroidota</taxon>
        <taxon>Cytophagia</taxon>
        <taxon>Cytophagales</taxon>
        <taxon>Roseivirgaceae</taxon>
        <taxon>Roseivirga</taxon>
    </lineage>
</organism>
<dbReference type="AlphaFoldDB" id="A0A150XAS8"/>
<dbReference type="GO" id="GO:0015562">
    <property type="term" value="F:efflux transmembrane transporter activity"/>
    <property type="evidence" value="ECO:0007669"/>
    <property type="project" value="TreeGrafter"/>
</dbReference>
<dbReference type="InterPro" id="IPR058625">
    <property type="entry name" value="MdtA-like_BSH"/>
</dbReference>